<dbReference type="AlphaFoldDB" id="A0A139HB24"/>
<dbReference type="Proteomes" id="UP000070133">
    <property type="component" value="Unassembled WGS sequence"/>
</dbReference>
<keyword evidence="1" id="KW-0812">Transmembrane</keyword>
<accession>A0A139HB24</accession>
<evidence type="ECO:0000313" key="2">
    <source>
        <dbReference type="EMBL" id="KXS99642.1"/>
    </source>
</evidence>
<dbReference type="STRING" id="321146.A0A139HB24"/>
<dbReference type="OrthoDB" id="3649716at2759"/>
<keyword evidence="1" id="KW-1133">Transmembrane helix</keyword>
<keyword evidence="1" id="KW-0472">Membrane</keyword>
<gene>
    <name evidence="2" type="ORF">AC578_9939</name>
</gene>
<reference evidence="2 3" key="1">
    <citation type="submission" date="2015-07" db="EMBL/GenBank/DDBJ databases">
        <title>Comparative genomics of the Sigatoka disease complex on banana suggests a link between parallel evolutionary changes in Pseudocercospora fijiensis and Pseudocercospora eumusae and increased virulence on the banana host.</title>
        <authorList>
            <person name="Chang T.-C."/>
            <person name="Salvucci A."/>
            <person name="Crous P.W."/>
            <person name="Stergiopoulos I."/>
        </authorList>
    </citation>
    <scope>NUCLEOTIDE SEQUENCE [LARGE SCALE GENOMIC DNA]</scope>
    <source>
        <strain evidence="2 3">CBS 114824</strain>
    </source>
</reference>
<organism evidence="2 3">
    <name type="scientific">Pseudocercospora eumusae</name>
    <dbReference type="NCBI Taxonomy" id="321146"/>
    <lineage>
        <taxon>Eukaryota</taxon>
        <taxon>Fungi</taxon>
        <taxon>Dikarya</taxon>
        <taxon>Ascomycota</taxon>
        <taxon>Pezizomycotina</taxon>
        <taxon>Dothideomycetes</taxon>
        <taxon>Dothideomycetidae</taxon>
        <taxon>Mycosphaerellales</taxon>
        <taxon>Mycosphaerellaceae</taxon>
        <taxon>Pseudocercospora</taxon>
    </lineage>
</organism>
<protein>
    <submittedName>
        <fullName evidence="2">Uncharacterized protein</fullName>
    </submittedName>
</protein>
<dbReference type="PANTHER" id="PTHR35896">
    <property type="entry name" value="IG-LIKE DOMAIN-CONTAINING PROTEIN"/>
    <property type="match status" value="1"/>
</dbReference>
<dbReference type="PANTHER" id="PTHR35896:SF3">
    <property type="entry name" value="MAJOR FACILITATOR SUPERFAMILY TRANSPORTER"/>
    <property type="match status" value="1"/>
</dbReference>
<feature type="transmembrane region" description="Helical" evidence="1">
    <location>
        <begin position="59"/>
        <end position="80"/>
    </location>
</feature>
<sequence>MVAGRDAEEQFMLPNADARQQVRTALPFADELVTMKARRGGGAGRGEDAWKGRGEEARWWSLVLALLWGLGGALAFWGLVDIVRRSSAAAVMQPFWWSRGWRPDGLDWISPHPHECFCGETWQEALEMGCRFDELASIWLRPQCIDEELSREFSRSGPGPNGSWPYYYNHNETGPEHVVSAAELSMRDDLFAVTYTVFEWHIQHCTFYWRKLFRQPMTGVVMEPHFDIEHHVVHCGMGFLKRNNLSSITAGVAHVRPRGMIDVQNWQISDTDHVKYEKIPLTWRDGT</sequence>
<dbReference type="EMBL" id="LFZN01000088">
    <property type="protein sequence ID" value="KXS99642.1"/>
    <property type="molecule type" value="Genomic_DNA"/>
</dbReference>
<proteinExistence type="predicted"/>
<keyword evidence="3" id="KW-1185">Reference proteome</keyword>
<evidence type="ECO:0000256" key="1">
    <source>
        <dbReference type="SAM" id="Phobius"/>
    </source>
</evidence>
<name>A0A139HB24_9PEZI</name>
<evidence type="ECO:0000313" key="3">
    <source>
        <dbReference type="Proteomes" id="UP000070133"/>
    </source>
</evidence>
<comment type="caution">
    <text evidence="2">The sequence shown here is derived from an EMBL/GenBank/DDBJ whole genome shotgun (WGS) entry which is preliminary data.</text>
</comment>
<dbReference type="InterPro" id="IPR053008">
    <property type="entry name" value="Phomopsin_biosynth_assoc"/>
</dbReference>